<keyword evidence="1" id="KW-0472">Membrane</keyword>
<organism evidence="2 3">
    <name type="scientific">Tepidiforma flava</name>
    <dbReference type="NCBI Taxonomy" id="3004094"/>
    <lineage>
        <taxon>Bacteria</taxon>
        <taxon>Bacillati</taxon>
        <taxon>Chloroflexota</taxon>
        <taxon>Tepidiformia</taxon>
        <taxon>Tepidiformales</taxon>
        <taxon>Tepidiformaceae</taxon>
        <taxon>Tepidiforma</taxon>
    </lineage>
</organism>
<evidence type="ECO:0008006" key="4">
    <source>
        <dbReference type="Google" id="ProtNLM"/>
    </source>
</evidence>
<dbReference type="Proteomes" id="UP001212803">
    <property type="component" value="Chromosome"/>
</dbReference>
<keyword evidence="1" id="KW-1133">Transmembrane helix</keyword>
<proteinExistence type="predicted"/>
<gene>
    <name evidence="2" type="ORF">O0235_09620</name>
</gene>
<accession>A0ABY7M5Z7</accession>
<dbReference type="RefSeq" id="WP_270055571.1">
    <property type="nucleotide sequence ID" value="NZ_CP115149.1"/>
</dbReference>
<name>A0ABY7M5Z7_9CHLR</name>
<reference evidence="2 3" key="1">
    <citation type="journal article" date="2023" name="ISME J.">
        <title>Thermophilic Dehalococcoidia with unusual traits shed light on an unexpected past.</title>
        <authorList>
            <person name="Palmer M."/>
            <person name="Covington J.K."/>
            <person name="Zhou E.M."/>
            <person name="Thomas S.C."/>
            <person name="Habib N."/>
            <person name="Seymour C.O."/>
            <person name="Lai D."/>
            <person name="Johnston J."/>
            <person name="Hashimi A."/>
            <person name="Jiao J.Y."/>
            <person name="Muok A.R."/>
            <person name="Liu L."/>
            <person name="Xian W.D."/>
            <person name="Zhi X.Y."/>
            <person name="Li M.M."/>
            <person name="Silva L.P."/>
            <person name="Bowen B.P."/>
            <person name="Louie K."/>
            <person name="Briegel A."/>
            <person name="Pett-Ridge J."/>
            <person name="Weber P.K."/>
            <person name="Tocheva E.I."/>
            <person name="Woyke T."/>
            <person name="Northen T.R."/>
            <person name="Mayali X."/>
            <person name="Li W.J."/>
            <person name="Hedlund B.P."/>
        </authorList>
    </citation>
    <scope>NUCLEOTIDE SEQUENCE [LARGE SCALE GENOMIC DNA]</scope>
    <source>
        <strain evidence="2 3">YIM 72310</strain>
    </source>
</reference>
<evidence type="ECO:0000313" key="3">
    <source>
        <dbReference type="Proteomes" id="UP001212803"/>
    </source>
</evidence>
<keyword evidence="1" id="KW-0812">Transmembrane</keyword>
<feature type="transmembrane region" description="Helical" evidence="1">
    <location>
        <begin position="91"/>
        <end position="108"/>
    </location>
</feature>
<evidence type="ECO:0000313" key="2">
    <source>
        <dbReference type="EMBL" id="WBL35043.1"/>
    </source>
</evidence>
<protein>
    <recommendedName>
        <fullName evidence="4">DUF2007 domain-containing protein</fullName>
    </recommendedName>
</protein>
<sequence>MAWRGATEVDAELTAGLLRAAGIEALVEGSQTPYRAMTFPLGGTWLVRVRAEQLAAAQAVLEDAGEGANLERGEPEEGGLLTRDQRATLKAAGLGLAVLAIVVLALLLREAAG</sequence>
<evidence type="ECO:0000256" key="1">
    <source>
        <dbReference type="SAM" id="Phobius"/>
    </source>
</evidence>
<dbReference type="EMBL" id="CP115149">
    <property type="protein sequence ID" value="WBL35043.1"/>
    <property type="molecule type" value="Genomic_DNA"/>
</dbReference>
<keyword evidence="3" id="KW-1185">Reference proteome</keyword>